<evidence type="ECO:0000313" key="2">
    <source>
        <dbReference type="EMBL" id="KAJ7949391.1"/>
    </source>
</evidence>
<dbReference type="Proteomes" id="UP001163823">
    <property type="component" value="Chromosome 12"/>
</dbReference>
<name>A0AAD7PBI2_QUISA</name>
<feature type="compositionally biased region" description="Polar residues" evidence="1">
    <location>
        <begin position="8"/>
        <end position="24"/>
    </location>
</feature>
<organism evidence="2 3">
    <name type="scientific">Quillaja saponaria</name>
    <name type="common">Soap bark tree</name>
    <dbReference type="NCBI Taxonomy" id="32244"/>
    <lineage>
        <taxon>Eukaryota</taxon>
        <taxon>Viridiplantae</taxon>
        <taxon>Streptophyta</taxon>
        <taxon>Embryophyta</taxon>
        <taxon>Tracheophyta</taxon>
        <taxon>Spermatophyta</taxon>
        <taxon>Magnoliopsida</taxon>
        <taxon>eudicotyledons</taxon>
        <taxon>Gunneridae</taxon>
        <taxon>Pentapetalae</taxon>
        <taxon>rosids</taxon>
        <taxon>fabids</taxon>
        <taxon>Fabales</taxon>
        <taxon>Quillajaceae</taxon>
        <taxon>Quillaja</taxon>
    </lineage>
</organism>
<evidence type="ECO:0000256" key="1">
    <source>
        <dbReference type="SAM" id="MobiDB-lite"/>
    </source>
</evidence>
<protein>
    <submittedName>
        <fullName evidence="2">Uncharacterized protein</fullName>
    </submittedName>
</protein>
<sequence>MIPLDEGFSTTTTKSHLLFSTTSSRQEDPEAARISERKHKPESPEFPKPKRSVPEKKIRCPRYAYWLLSSQEKYREVARKRCQSVSVAPLVCEGQEDDDRRHELIL</sequence>
<accession>A0AAD7PBI2</accession>
<feature type="region of interest" description="Disordered" evidence="1">
    <location>
        <begin position="1"/>
        <end position="54"/>
    </location>
</feature>
<comment type="caution">
    <text evidence="2">The sequence shown here is derived from an EMBL/GenBank/DDBJ whole genome shotgun (WGS) entry which is preliminary data.</text>
</comment>
<gene>
    <name evidence="2" type="ORF">O6P43_029730</name>
</gene>
<keyword evidence="3" id="KW-1185">Reference proteome</keyword>
<evidence type="ECO:0000313" key="3">
    <source>
        <dbReference type="Proteomes" id="UP001163823"/>
    </source>
</evidence>
<dbReference type="EMBL" id="JARAOO010000012">
    <property type="protein sequence ID" value="KAJ7949391.1"/>
    <property type="molecule type" value="Genomic_DNA"/>
</dbReference>
<dbReference type="KEGG" id="qsa:O6P43_029730"/>
<dbReference type="AlphaFoldDB" id="A0AAD7PBI2"/>
<feature type="compositionally biased region" description="Basic and acidic residues" evidence="1">
    <location>
        <begin position="25"/>
        <end position="54"/>
    </location>
</feature>
<reference evidence="2" key="1">
    <citation type="journal article" date="2023" name="Science">
        <title>Elucidation of the pathway for biosynthesis of saponin adjuvants from the soapbark tree.</title>
        <authorList>
            <person name="Reed J."/>
            <person name="Orme A."/>
            <person name="El-Demerdash A."/>
            <person name="Owen C."/>
            <person name="Martin L.B.B."/>
            <person name="Misra R.C."/>
            <person name="Kikuchi S."/>
            <person name="Rejzek M."/>
            <person name="Martin A.C."/>
            <person name="Harkess A."/>
            <person name="Leebens-Mack J."/>
            <person name="Louveau T."/>
            <person name="Stephenson M.J."/>
            <person name="Osbourn A."/>
        </authorList>
    </citation>
    <scope>NUCLEOTIDE SEQUENCE</scope>
    <source>
        <strain evidence="2">S10</strain>
    </source>
</reference>
<proteinExistence type="predicted"/>